<feature type="domain" description="THAP9-like helix-turn-helix" evidence="3">
    <location>
        <begin position="173"/>
        <end position="250"/>
    </location>
</feature>
<dbReference type="EMBL" id="JAHWGI010000722">
    <property type="protein sequence ID" value="KAK3917341.1"/>
    <property type="molecule type" value="Genomic_DNA"/>
</dbReference>
<feature type="domain" description="Transposable element P transposase-like RNase H C-terminal" evidence="6">
    <location>
        <begin position="602"/>
        <end position="636"/>
    </location>
</feature>
<dbReference type="InterPro" id="IPR048365">
    <property type="entry name" value="TNP-like_RNaseH_N"/>
</dbReference>
<dbReference type="AlphaFoldDB" id="A0AAE1HAS4"/>
<dbReference type="Proteomes" id="UP001219518">
    <property type="component" value="Unassembled WGS sequence"/>
</dbReference>
<gene>
    <name evidence="7" type="ORF">KUF71_026162</name>
</gene>
<dbReference type="InterPro" id="IPR048366">
    <property type="entry name" value="TNP-like_GBD"/>
</dbReference>
<reference evidence="7" key="2">
    <citation type="journal article" date="2023" name="BMC Genomics">
        <title>Pest status, molecular evolution, and epigenetic factors derived from the genome assembly of Frankliniella fusca, a thysanopteran phytovirus vector.</title>
        <authorList>
            <person name="Catto M.A."/>
            <person name="Labadie P.E."/>
            <person name="Jacobson A.L."/>
            <person name="Kennedy G.G."/>
            <person name="Srinivasan R."/>
            <person name="Hunt B.G."/>
        </authorList>
    </citation>
    <scope>NUCLEOTIDE SEQUENCE</scope>
    <source>
        <strain evidence="7">PL_HMW_Pooled</strain>
    </source>
</reference>
<feature type="domain" description="Transposable element P transposase-like RNase H" evidence="4">
    <location>
        <begin position="258"/>
        <end position="393"/>
    </location>
</feature>
<reference evidence="7" key="1">
    <citation type="submission" date="2021-07" db="EMBL/GenBank/DDBJ databases">
        <authorList>
            <person name="Catto M.A."/>
            <person name="Jacobson A."/>
            <person name="Kennedy G."/>
            <person name="Labadie P."/>
            <person name="Hunt B.G."/>
            <person name="Srinivasan R."/>
        </authorList>
    </citation>
    <scope>NUCLEOTIDE SEQUENCE</scope>
    <source>
        <strain evidence="7">PL_HMW_Pooled</strain>
        <tissue evidence="7">Head</tissue>
    </source>
</reference>
<evidence type="ECO:0000259" key="6">
    <source>
        <dbReference type="Pfam" id="PF21789"/>
    </source>
</evidence>
<evidence type="ECO:0000256" key="1">
    <source>
        <dbReference type="SAM" id="Coils"/>
    </source>
</evidence>
<evidence type="ECO:0000259" key="3">
    <source>
        <dbReference type="Pfam" id="PF12017"/>
    </source>
</evidence>
<dbReference type="PANTHER" id="PTHR47577">
    <property type="entry name" value="THAP DOMAIN-CONTAINING PROTEIN 6"/>
    <property type="match status" value="1"/>
</dbReference>
<dbReference type="Pfam" id="PF21789">
    <property type="entry name" value="TNP-like_RNaseH_C"/>
    <property type="match status" value="1"/>
</dbReference>
<protein>
    <submittedName>
        <fullName evidence="7">DNA transposase</fullName>
    </submittedName>
</protein>
<dbReference type="Pfam" id="PF21788">
    <property type="entry name" value="TNP-like_GBD"/>
    <property type="match status" value="1"/>
</dbReference>
<dbReference type="PANTHER" id="PTHR47577:SF2">
    <property type="entry name" value="THAP DOMAIN CONTAINING 9"/>
    <property type="match status" value="1"/>
</dbReference>
<evidence type="ECO:0000256" key="2">
    <source>
        <dbReference type="SAM" id="MobiDB-lite"/>
    </source>
</evidence>
<evidence type="ECO:0000313" key="8">
    <source>
        <dbReference type="Proteomes" id="UP001219518"/>
    </source>
</evidence>
<feature type="coiled-coil region" evidence="1">
    <location>
        <begin position="143"/>
        <end position="177"/>
    </location>
</feature>
<evidence type="ECO:0000259" key="4">
    <source>
        <dbReference type="Pfam" id="PF21787"/>
    </source>
</evidence>
<keyword evidence="8" id="KW-1185">Reference proteome</keyword>
<dbReference type="InterPro" id="IPR021896">
    <property type="entry name" value="THAP9-like_HTH"/>
</dbReference>
<comment type="caution">
    <text evidence="7">The sequence shown here is derived from an EMBL/GenBank/DDBJ whole genome shotgun (WGS) entry which is preliminary data.</text>
</comment>
<dbReference type="Pfam" id="PF21787">
    <property type="entry name" value="TNP-like_RNaseH_N"/>
    <property type="match status" value="1"/>
</dbReference>
<organism evidence="7 8">
    <name type="scientific">Frankliniella fusca</name>
    <dbReference type="NCBI Taxonomy" id="407009"/>
    <lineage>
        <taxon>Eukaryota</taxon>
        <taxon>Metazoa</taxon>
        <taxon>Ecdysozoa</taxon>
        <taxon>Arthropoda</taxon>
        <taxon>Hexapoda</taxon>
        <taxon>Insecta</taxon>
        <taxon>Pterygota</taxon>
        <taxon>Neoptera</taxon>
        <taxon>Paraneoptera</taxon>
        <taxon>Thysanoptera</taxon>
        <taxon>Terebrantia</taxon>
        <taxon>Thripoidea</taxon>
        <taxon>Thripidae</taxon>
        <taxon>Frankliniella</taxon>
    </lineage>
</organism>
<dbReference type="Pfam" id="PF12017">
    <property type="entry name" value="Tnp_P_element"/>
    <property type="match status" value="1"/>
</dbReference>
<feature type="domain" description="Transposable element P transposase-like GTP-binding insertion" evidence="5">
    <location>
        <begin position="423"/>
        <end position="525"/>
    </location>
</feature>
<sequence>MREEQPSAIQEPCPNRSPCYTQAEIMRMPVVIYLPMEPVRAESPTSETTEVMSGRMSVIYEETSDNENLAPRANSQQAVVEAKQGSFDSTTANYPSGSEQGSPLSKQVKRVTPQKRHFGELTENDMISPKRGRLSYELSKETVDGYRLKIKTLNQKLRRAQKKINTLQALLTHLENDRYIERDVATLIKNTFQGPARDLLDRMIFATEKQPYSKELTRFALTLNFHSPAAYEYVRSTFMKCLPHPKTISKLYEVINGEPGFNMEALDAIKIAVDEAKASGKKEQVCALMCDEMAIRKQAQWTGQSVVGWSTCTKGPLKDNAPLAKEAWVFMVVAVNGSWKMPVGYFFMNSMGGVARSNILKQCLQHLHETGVTIASLTFDGNAANLTMTECLGANLEPLSANWQPWFKHPCTDAKVFIVLDAAHMIKLWRNILGNDNVKLFDSNNREIKWEFLVRLHEFQDREGLLAGTKVRKRHINFQTNKMKVRLAAQLLSLSTSDALLYLSKKQIPGFSGSEATSEYIRVADMENYHLLKKLCEEGKKYILGLKVVAYDSEVKRWCAPVPILQSPCFTGFLGFLTGIDTALSVFETYIQTDILKFLPMYKLSQDHLETFFCAVRSRGGWNNNPNVKQFMAAYKRLLVQVQLGGKRNANCWPLDSTRILNISTSAKHKQLNTHDVTEVDCEPDDQLLADDDRLIADHDPYAPLQSLSALSPYVTDVVEYISGFVTIRKSALCCVQCCFIWKYNKLRPPQNKEQGRLIKKIALRKAIPVYINKIKARITSSIFSALDKDHDYCNDTLDTHRSLLMSSIIKKYLVIRIYHDIKRLNESVIKKNIRHTMTKTVIFQGQ</sequence>
<evidence type="ECO:0000259" key="5">
    <source>
        <dbReference type="Pfam" id="PF21788"/>
    </source>
</evidence>
<keyword evidence="1" id="KW-0175">Coiled coil</keyword>
<dbReference type="InterPro" id="IPR048367">
    <property type="entry name" value="TNP-like_RNaseH_C"/>
</dbReference>
<feature type="region of interest" description="Disordered" evidence="2">
    <location>
        <begin position="84"/>
        <end position="110"/>
    </location>
</feature>
<evidence type="ECO:0000313" key="7">
    <source>
        <dbReference type="EMBL" id="KAK3917341.1"/>
    </source>
</evidence>
<name>A0AAE1HAS4_9NEOP</name>
<feature type="compositionally biased region" description="Polar residues" evidence="2">
    <location>
        <begin position="86"/>
        <end position="105"/>
    </location>
</feature>
<proteinExistence type="predicted"/>
<accession>A0AAE1HAS4</accession>